<protein>
    <submittedName>
        <fullName evidence="1">Uncharacterized protein</fullName>
    </submittedName>
</protein>
<proteinExistence type="predicted"/>
<organism evidence="1 2">
    <name type="scientific">Rhodocollybia butyracea</name>
    <dbReference type="NCBI Taxonomy" id="206335"/>
    <lineage>
        <taxon>Eukaryota</taxon>
        <taxon>Fungi</taxon>
        <taxon>Dikarya</taxon>
        <taxon>Basidiomycota</taxon>
        <taxon>Agaricomycotina</taxon>
        <taxon>Agaricomycetes</taxon>
        <taxon>Agaricomycetidae</taxon>
        <taxon>Agaricales</taxon>
        <taxon>Marasmiineae</taxon>
        <taxon>Omphalotaceae</taxon>
        <taxon>Rhodocollybia</taxon>
    </lineage>
</organism>
<sequence>MYVLRNIRRKDRTAKIQQLLPTTTLGNIDHGGTLFRPGSVSSRVEVAMYNSSGHFSAKGDSGSLVFTGNGSFRKHDSHQHSQYSRRRQISYTSEWPIYRGPAGVHTNPSPTRSLHSSGITATATLPPVIPVRLALFIPLASQPQLHRL</sequence>
<comment type="caution">
    <text evidence="1">The sequence shown here is derived from an EMBL/GenBank/DDBJ whole genome shotgun (WGS) entry which is preliminary data.</text>
</comment>
<gene>
    <name evidence="1" type="ORF">BDP27DRAFT_247986</name>
</gene>
<dbReference type="EMBL" id="JADNRY010000150">
    <property type="protein sequence ID" value="KAF9063235.1"/>
    <property type="molecule type" value="Genomic_DNA"/>
</dbReference>
<evidence type="ECO:0000313" key="2">
    <source>
        <dbReference type="Proteomes" id="UP000772434"/>
    </source>
</evidence>
<name>A0A9P5PJK5_9AGAR</name>
<keyword evidence="2" id="KW-1185">Reference proteome</keyword>
<evidence type="ECO:0000313" key="1">
    <source>
        <dbReference type="EMBL" id="KAF9063235.1"/>
    </source>
</evidence>
<reference evidence="1" key="1">
    <citation type="submission" date="2020-11" db="EMBL/GenBank/DDBJ databases">
        <authorList>
            <consortium name="DOE Joint Genome Institute"/>
            <person name="Ahrendt S."/>
            <person name="Riley R."/>
            <person name="Andreopoulos W."/>
            <person name="Labutti K."/>
            <person name="Pangilinan J."/>
            <person name="Ruiz-Duenas F.J."/>
            <person name="Barrasa J.M."/>
            <person name="Sanchez-Garcia M."/>
            <person name="Camarero S."/>
            <person name="Miyauchi S."/>
            <person name="Serrano A."/>
            <person name="Linde D."/>
            <person name="Babiker R."/>
            <person name="Drula E."/>
            <person name="Ayuso-Fernandez I."/>
            <person name="Pacheco R."/>
            <person name="Padilla G."/>
            <person name="Ferreira P."/>
            <person name="Barriuso J."/>
            <person name="Kellner H."/>
            <person name="Castanera R."/>
            <person name="Alfaro M."/>
            <person name="Ramirez L."/>
            <person name="Pisabarro A.G."/>
            <person name="Kuo A."/>
            <person name="Tritt A."/>
            <person name="Lipzen A."/>
            <person name="He G."/>
            <person name="Yan M."/>
            <person name="Ng V."/>
            <person name="Cullen D."/>
            <person name="Martin F."/>
            <person name="Rosso M.-N."/>
            <person name="Henrissat B."/>
            <person name="Hibbett D."/>
            <person name="Martinez A.T."/>
            <person name="Grigoriev I.V."/>
        </authorList>
    </citation>
    <scope>NUCLEOTIDE SEQUENCE</scope>
    <source>
        <strain evidence="1">AH 40177</strain>
    </source>
</reference>
<dbReference type="Proteomes" id="UP000772434">
    <property type="component" value="Unassembled WGS sequence"/>
</dbReference>
<dbReference type="AlphaFoldDB" id="A0A9P5PJK5"/>
<dbReference type="OrthoDB" id="5424209at2759"/>
<accession>A0A9P5PJK5</accession>